<evidence type="ECO:0000256" key="3">
    <source>
        <dbReference type="ARBA" id="ARBA00022777"/>
    </source>
</evidence>
<evidence type="ECO:0000256" key="2">
    <source>
        <dbReference type="ARBA" id="ARBA00022741"/>
    </source>
</evidence>
<dbReference type="PROSITE" id="PS00107">
    <property type="entry name" value="PROTEIN_KINASE_ATP"/>
    <property type="match status" value="1"/>
</dbReference>
<dbReference type="Proteomes" id="UP000290900">
    <property type="component" value="Unassembled WGS sequence"/>
</dbReference>
<dbReference type="Gene3D" id="3.30.200.20">
    <property type="entry name" value="Phosphorylase Kinase, domain 1"/>
    <property type="match status" value="1"/>
</dbReference>
<dbReference type="AlphaFoldDB" id="A0A448YJL4"/>
<comment type="similarity">
    <text evidence="5">Belongs to the protein kinase superfamily. Ser/Thr protein kinase family. GCN2 subfamily.</text>
</comment>
<dbReference type="InterPro" id="IPR011009">
    <property type="entry name" value="Kinase-like_dom_sf"/>
</dbReference>
<reference evidence="9 10" key="1">
    <citation type="submission" date="2018-12" db="EMBL/GenBank/DDBJ databases">
        <authorList>
            <person name="Tiukova I."/>
            <person name="Dainat J."/>
        </authorList>
    </citation>
    <scope>NUCLEOTIDE SEQUENCE [LARGE SCALE GENOMIC DNA]</scope>
</reference>
<evidence type="ECO:0000256" key="1">
    <source>
        <dbReference type="ARBA" id="ARBA00022679"/>
    </source>
</evidence>
<dbReference type="GO" id="GO:0005524">
    <property type="term" value="F:ATP binding"/>
    <property type="evidence" value="ECO:0007669"/>
    <property type="project" value="UniProtKB-UniRule"/>
</dbReference>
<dbReference type="Pfam" id="PF00069">
    <property type="entry name" value="Pkinase"/>
    <property type="match status" value="1"/>
</dbReference>
<dbReference type="Gene3D" id="1.10.510.10">
    <property type="entry name" value="Transferase(Phosphotransferase) domain 1"/>
    <property type="match status" value="1"/>
</dbReference>
<feature type="compositionally biased region" description="Acidic residues" evidence="7">
    <location>
        <begin position="109"/>
        <end position="119"/>
    </location>
</feature>
<dbReference type="InterPro" id="IPR050339">
    <property type="entry name" value="CC_SR_Kinase"/>
</dbReference>
<dbReference type="InterPro" id="IPR008271">
    <property type="entry name" value="Ser/Thr_kinase_AS"/>
</dbReference>
<evidence type="ECO:0000256" key="6">
    <source>
        <dbReference type="PROSITE-ProRule" id="PRU10141"/>
    </source>
</evidence>
<keyword evidence="3" id="KW-0418">Kinase</keyword>
<keyword evidence="2 6" id="KW-0547">Nucleotide-binding</keyword>
<evidence type="ECO:0000259" key="8">
    <source>
        <dbReference type="PROSITE" id="PS50011"/>
    </source>
</evidence>
<dbReference type="GO" id="GO:0004672">
    <property type="term" value="F:protein kinase activity"/>
    <property type="evidence" value="ECO:0007669"/>
    <property type="project" value="InterPro"/>
</dbReference>
<dbReference type="EMBL" id="CAACVR010000010">
    <property type="protein sequence ID" value="VEU21132.1"/>
    <property type="molecule type" value="Genomic_DNA"/>
</dbReference>
<dbReference type="STRING" id="13370.A0A448YJL4"/>
<feature type="binding site" evidence="6">
    <location>
        <position position="250"/>
    </location>
    <ligand>
        <name>ATP</name>
        <dbReference type="ChEBI" id="CHEBI:30616"/>
    </ligand>
</feature>
<dbReference type="PROSITE" id="PS50011">
    <property type="entry name" value="PROTEIN_KINASE_DOM"/>
    <property type="match status" value="1"/>
</dbReference>
<organism evidence="9 10">
    <name type="scientific">Brettanomyces naardenensis</name>
    <name type="common">Yeast</name>
    <dbReference type="NCBI Taxonomy" id="13370"/>
    <lineage>
        <taxon>Eukaryota</taxon>
        <taxon>Fungi</taxon>
        <taxon>Dikarya</taxon>
        <taxon>Ascomycota</taxon>
        <taxon>Saccharomycotina</taxon>
        <taxon>Pichiomycetes</taxon>
        <taxon>Pichiales</taxon>
        <taxon>Pichiaceae</taxon>
        <taxon>Brettanomyces</taxon>
    </lineage>
</organism>
<dbReference type="SUPFAM" id="SSF56112">
    <property type="entry name" value="Protein kinase-like (PK-like)"/>
    <property type="match status" value="1"/>
</dbReference>
<proteinExistence type="inferred from homology"/>
<evidence type="ECO:0000256" key="5">
    <source>
        <dbReference type="ARBA" id="ARBA00037982"/>
    </source>
</evidence>
<accession>A0A448YJL4</accession>
<dbReference type="InParanoid" id="A0A448YJL4"/>
<dbReference type="GO" id="GO:0030447">
    <property type="term" value="P:filamentous growth"/>
    <property type="evidence" value="ECO:0007669"/>
    <property type="project" value="UniProtKB-ARBA"/>
</dbReference>
<evidence type="ECO:0000313" key="10">
    <source>
        <dbReference type="Proteomes" id="UP000290900"/>
    </source>
</evidence>
<dbReference type="GO" id="GO:0005634">
    <property type="term" value="C:nucleus"/>
    <property type="evidence" value="ECO:0007669"/>
    <property type="project" value="TreeGrafter"/>
</dbReference>
<dbReference type="FunCoup" id="A0A448YJL4">
    <property type="interactions" value="198"/>
</dbReference>
<sequence>MSIVRYTDNSSTSSDGLTIVHRNAQSNSLVVYNSDTNSFQLVNLDGYNDSSRSFHFDSSDNYTDFVCANCGYVNHLGMHPHKRRRGSDEDTTRRISQRRGISADRNNDTTEEEADDEYVSDTGSRKRRISNVGSVDLPIIRGARRLGDGDLGNYITTSSGDLLRGDYFRLLAKIDGSMKSSRELVKKVMGTENTDNVSPSRNKIPYELINQGYFSKFFKVLKELGNGSNGKVFKVEHELMDLNLGVFALKKIAIGDDVGNLVRILNEVKFLYNLSDNAYESSTEPGSGNIVRYNHVWLEIDQVSKFGPKVPVIFILYEYCDGGDLETFIDSIANPQFDLKKERLFRRLRRLSETERGKKLIDPSKLHQEHGRYLNNYEIYKIFNDAVNGLNYLHKMKIIHRDLKPSNCLFKSKFPDDYEPIGSVDELDRIPTLLVSDFGESIMENTRRSSTGSTGTLEYCAPELFELDETRGRLKEFTHSSDVYSLGMILYYLCFNSLPFKSSSPVDIREEIGRAGLLDRMEKIRPLDGKERLLKDWIVLIKKMVNSKMEERPTASELVAEMRQIYEKLKEDQAEKVVTEVVLVNKPSRRPRYALLIILGLTVINVWLFRDWPYVVNAECLSLGLALSPGTRRYITAVKAALLAYGVANALGMPRMR</sequence>
<protein>
    <submittedName>
        <fullName evidence="9">DEKNAAC102092</fullName>
    </submittedName>
</protein>
<name>A0A448YJL4_BRENA</name>
<keyword evidence="1" id="KW-0808">Transferase</keyword>
<keyword evidence="4 6" id="KW-0067">ATP-binding</keyword>
<feature type="region of interest" description="Disordered" evidence="7">
    <location>
        <begin position="78"/>
        <end position="124"/>
    </location>
</feature>
<dbReference type="InterPro" id="IPR017441">
    <property type="entry name" value="Protein_kinase_ATP_BS"/>
</dbReference>
<dbReference type="OrthoDB" id="1405469at2759"/>
<evidence type="ECO:0000256" key="7">
    <source>
        <dbReference type="SAM" id="MobiDB-lite"/>
    </source>
</evidence>
<evidence type="ECO:0000256" key="4">
    <source>
        <dbReference type="ARBA" id="ARBA00022840"/>
    </source>
</evidence>
<dbReference type="PANTHER" id="PTHR11042:SF138">
    <property type="entry name" value="SERINE_THREONINE-PROTEIN KINASE IKS1-RELATED"/>
    <property type="match status" value="1"/>
</dbReference>
<dbReference type="PANTHER" id="PTHR11042">
    <property type="entry name" value="EUKARYOTIC TRANSLATION INITIATION FACTOR 2-ALPHA KINASE EIF2-ALPHA KINASE -RELATED"/>
    <property type="match status" value="1"/>
</dbReference>
<dbReference type="SMART" id="SM00220">
    <property type="entry name" value="S_TKc"/>
    <property type="match status" value="1"/>
</dbReference>
<dbReference type="PROSITE" id="PS00108">
    <property type="entry name" value="PROTEIN_KINASE_ST"/>
    <property type="match status" value="1"/>
</dbReference>
<gene>
    <name evidence="9" type="ORF">BRENAR_LOCUS1867</name>
</gene>
<evidence type="ECO:0000313" key="9">
    <source>
        <dbReference type="EMBL" id="VEU21132.1"/>
    </source>
</evidence>
<feature type="domain" description="Protein kinase" evidence="8">
    <location>
        <begin position="218"/>
        <end position="569"/>
    </location>
</feature>
<keyword evidence="10" id="KW-1185">Reference proteome</keyword>
<dbReference type="InterPro" id="IPR000719">
    <property type="entry name" value="Prot_kinase_dom"/>
</dbReference>
<dbReference type="GO" id="GO:0005737">
    <property type="term" value="C:cytoplasm"/>
    <property type="evidence" value="ECO:0007669"/>
    <property type="project" value="TreeGrafter"/>
</dbReference>